<organism evidence="2 3">
    <name type="scientific">Prevotella vespertina</name>
    <dbReference type="NCBI Taxonomy" id="2608404"/>
    <lineage>
        <taxon>Bacteria</taxon>
        <taxon>Pseudomonadati</taxon>
        <taxon>Bacteroidota</taxon>
        <taxon>Bacteroidia</taxon>
        <taxon>Bacteroidales</taxon>
        <taxon>Prevotellaceae</taxon>
        <taxon>Prevotella</taxon>
    </lineage>
</organism>
<gene>
    <name evidence="2" type="ORF">F0475_10320</name>
</gene>
<evidence type="ECO:0008006" key="4">
    <source>
        <dbReference type="Google" id="ProtNLM"/>
    </source>
</evidence>
<evidence type="ECO:0000313" key="2">
    <source>
        <dbReference type="EMBL" id="MUL28684.1"/>
    </source>
</evidence>
<proteinExistence type="predicted"/>
<dbReference type="Pfam" id="PF15890">
    <property type="entry name" value="Peptidase_Mx1"/>
    <property type="match status" value="1"/>
</dbReference>
<sequence length="301" mass="34599">MNKYFIYSLLLAMAGMTFTACSEDKLDSTSVIQPDETGNSEFDKWLDANFVAPYNIEFLYRYKDNETDMNYFNIPAKVEDAVKLAHIVKYSCLEAYDQVAGVNFTRAYFPKMFYAVGDFEFKNNGTMILGTAEGGKKIFLAGTNHLDKFLTSREELNTYYLKTIHHEFTHIMNQTKDYPANFKLITGDGYVSDAWSQAPYGGRPYYLKHGFISAYAQHSHVEDFAEMLSIYITNPKSQWDAWMTEAGTDGAKLIQQKLDIVRSYMKTQWKIDLDKLRETVLQREDDIVAGRVNLTDLTVNN</sequence>
<dbReference type="InterPro" id="IPR030890">
    <property type="entry name" value="LP_HExxH_w_TonB"/>
</dbReference>
<keyword evidence="1" id="KW-0732">Signal</keyword>
<evidence type="ECO:0000313" key="3">
    <source>
        <dbReference type="Proteomes" id="UP000482295"/>
    </source>
</evidence>
<keyword evidence="3" id="KW-1185">Reference proteome</keyword>
<protein>
    <recommendedName>
        <fullName evidence="4">Substrate import-associated zinc metallohydrolase lipoprotein</fullName>
    </recommendedName>
</protein>
<dbReference type="Proteomes" id="UP000482295">
    <property type="component" value="Unassembled WGS sequence"/>
</dbReference>
<feature type="signal peptide" evidence="1">
    <location>
        <begin position="1"/>
        <end position="22"/>
    </location>
</feature>
<reference evidence="2 3" key="1">
    <citation type="submission" date="2019-09" db="EMBL/GenBank/DDBJ databases">
        <title>Prevotella A2879 sp. nov., isolated from an abscess of a patient.</title>
        <authorList>
            <person name="Buhl M."/>
            <person name="Oberhettinger P."/>
        </authorList>
    </citation>
    <scope>NUCLEOTIDE SEQUENCE [LARGE SCALE GENOMIC DNA]</scope>
    <source>
        <strain evidence="2 3">A2879</strain>
    </source>
</reference>
<evidence type="ECO:0000256" key="1">
    <source>
        <dbReference type="SAM" id="SignalP"/>
    </source>
</evidence>
<dbReference type="NCBIfam" id="TIGR04549">
    <property type="entry name" value="LP_HExxH_w_tonB"/>
    <property type="match status" value="1"/>
</dbReference>
<dbReference type="Gene3D" id="3.40.390.70">
    <property type="match status" value="1"/>
</dbReference>
<dbReference type="PROSITE" id="PS51257">
    <property type="entry name" value="PROKAR_LIPOPROTEIN"/>
    <property type="match status" value="1"/>
</dbReference>
<dbReference type="AlphaFoldDB" id="A0A7C9HH18"/>
<name>A0A7C9HH18_9BACT</name>
<dbReference type="RefSeq" id="WP_155716543.1">
    <property type="nucleotide sequence ID" value="NZ_VVIQ01000013.1"/>
</dbReference>
<comment type="caution">
    <text evidence="2">The sequence shown here is derived from an EMBL/GenBank/DDBJ whole genome shotgun (WGS) entry which is preliminary data.</text>
</comment>
<dbReference type="EMBL" id="VVIQ01000013">
    <property type="protein sequence ID" value="MUL28684.1"/>
    <property type="molecule type" value="Genomic_DNA"/>
</dbReference>
<feature type="chain" id="PRO_5028991690" description="Substrate import-associated zinc metallohydrolase lipoprotein" evidence="1">
    <location>
        <begin position="23"/>
        <end position="301"/>
    </location>
</feature>
<accession>A0A7C9HH18</accession>